<evidence type="ECO:0000256" key="1">
    <source>
        <dbReference type="SAM" id="Phobius"/>
    </source>
</evidence>
<keyword evidence="1" id="KW-1133">Transmembrane helix</keyword>
<sequence length="62" mass="5982">MLDKLGALGIVGLLLTLGGLGVVASQNLILAGGLALVLVGLAVTALGIVRNLLTSLGMGGMV</sequence>
<keyword evidence="3" id="KW-1185">Reference proteome</keyword>
<dbReference type="EMBL" id="CP031310">
    <property type="protein sequence ID" value="QCC51838.1"/>
    <property type="molecule type" value="Genomic_DNA"/>
</dbReference>
<dbReference type="Pfam" id="PF24282">
    <property type="entry name" value="DUF7470"/>
    <property type="match status" value="1"/>
</dbReference>
<evidence type="ECO:0000313" key="2">
    <source>
        <dbReference type="EMBL" id="QCC51838.1"/>
    </source>
</evidence>
<evidence type="ECO:0008006" key="4">
    <source>
        <dbReference type="Google" id="ProtNLM"/>
    </source>
</evidence>
<dbReference type="RefSeq" id="WP_049994551.1">
    <property type="nucleotide sequence ID" value="NZ_CP031310.1"/>
</dbReference>
<keyword evidence="1" id="KW-0472">Membrane</keyword>
<dbReference type="KEGG" id="hsn:DV733_11590"/>
<dbReference type="Proteomes" id="UP000296706">
    <property type="component" value="Chromosome"/>
</dbReference>
<accession>A0A4D6HF95</accession>
<gene>
    <name evidence="2" type="ORF">DV733_11590</name>
</gene>
<name>A0A4D6HF95_9EURY</name>
<protein>
    <recommendedName>
        <fullName evidence="4">Major facilitator superfamily (MFS) profile domain-containing protein</fullName>
    </recommendedName>
</protein>
<feature type="transmembrane region" description="Helical" evidence="1">
    <location>
        <begin position="34"/>
        <end position="53"/>
    </location>
</feature>
<dbReference type="InterPro" id="IPR055893">
    <property type="entry name" value="DUF7470"/>
</dbReference>
<reference evidence="2 3" key="1">
    <citation type="journal article" date="2019" name="Nat. Commun.">
        <title>A new type of DNA phosphorothioation-based antiviral system in archaea.</title>
        <authorList>
            <person name="Xiong L."/>
            <person name="Liu S."/>
            <person name="Chen S."/>
            <person name="Xiao Y."/>
            <person name="Zhu B."/>
            <person name="Gao Y."/>
            <person name="Zhang Y."/>
            <person name="Chen B."/>
            <person name="Luo J."/>
            <person name="Deng Z."/>
            <person name="Chen X."/>
            <person name="Wang L."/>
            <person name="Chen S."/>
        </authorList>
    </citation>
    <scope>NUCLEOTIDE SEQUENCE [LARGE SCALE GENOMIC DNA]</scope>
    <source>
        <strain evidence="2 3">CBA1105</strain>
    </source>
</reference>
<keyword evidence="1" id="KW-0812">Transmembrane</keyword>
<evidence type="ECO:0000313" key="3">
    <source>
        <dbReference type="Proteomes" id="UP000296706"/>
    </source>
</evidence>
<dbReference type="STRING" id="1457250.GCA_000755225_00571"/>
<proteinExistence type="predicted"/>
<dbReference type="GeneID" id="39848516"/>
<organism evidence="2 3">
    <name type="scientific">Halapricum salinum</name>
    <dbReference type="NCBI Taxonomy" id="1457250"/>
    <lineage>
        <taxon>Archaea</taxon>
        <taxon>Methanobacteriati</taxon>
        <taxon>Methanobacteriota</taxon>
        <taxon>Stenosarchaea group</taxon>
        <taxon>Halobacteria</taxon>
        <taxon>Halobacteriales</taxon>
        <taxon>Haloarculaceae</taxon>
        <taxon>Halapricum</taxon>
    </lineage>
</organism>
<dbReference type="AlphaFoldDB" id="A0A4D6HF95"/>